<keyword evidence="3" id="KW-1185">Reference proteome</keyword>
<evidence type="ECO:0000313" key="3">
    <source>
        <dbReference type="Proteomes" id="UP001497482"/>
    </source>
</evidence>
<accession>A0AAV2IWT7</accession>
<evidence type="ECO:0000259" key="1">
    <source>
        <dbReference type="PROSITE" id="PS50835"/>
    </source>
</evidence>
<dbReference type="InterPro" id="IPR003599">
    <property type="entry name" value="Ig_sub"/>
</dbReference>
<dbReference type="InterPro" id="IPR003598">
    <property type="entry name" value="Ig_sub2"/>
</dbReference>
<dbReference type="Gene3D" id="2.60.40.10">
    <property type="entry name" value="Immunoglobulins"/>
    <property type="match status" value="1"/>
</dbReference>
<organism evidence="2 3">
    <name type="scientific">Knipowitschia caucasica</name>
    <name type="common">Caucasian dwarf goby</name>
    <name type="synonym">Pomatoschistus caucasicus</name>
    <dbReference type="NCBI Taxonomy" id="637954"/>
    <lineage>
        <taxon>Eukaryota</taxon>
        <taxon>Metazoa</taxon>
        <taxon>Chordata</taxon>
        <taxon>Craniata</taxon>
        <taxon>Vertebrata</taxon>
        <taxon>Euteleostomi</taxon>
        <taxon>Actinopterygii</taxon>
        <taxon>Neopterygii</taxon>
        <taxon>Teleostei</taxon>
        <taxon>Neoteleostei</taxon>
        <taxon>Acanthomorphata</taxon>
        <taxon>Gobiaria</taxon>
        <taxon>Gobiiformes</taxon>
        <taxon>Gobioidei</taxon>
        <taxon>Gobiidae</taxon>
        <taxon>Gobiinae</taxon>
        <taxon>Knipowitschia</taxon>
    </lineage>
</organism>
<proteinExistence type="predicted"/>
<name>A0AAV2IWT7_KNICA</name>
<dbReference type="InterPro" id="IPR007110">
    <property type="entry name" value="Ig-like_dom"/>
</dbReference>
<dbReference type="Proteomes" id="UP001497482">
    <property type="component" value="Chromosome 1"/>
</dbReference>
<sequence length="120" mass="13418">MSRGGGEELKVGRNQYEKMGSDVTMLCGALDNSTSVTWKVNGTDVKAPHRVEGPRLLLTRVNSSHNGLYSCFQNPHGERRDSINLRIGRKCTTATRASPEVDNGVRNQHRIMFLECFIIQ</sequence>
<dbReference type="AlphaFoldDB" id="A0AAV2IWT7"/>
<dbReference type="SUPFAM" id="SSF48726">
    <property type="entry name" value="Immunoglobulin"/>
    <property type="match status" value="1"/>
</dbReference>
<gene>
    <name evidence="2" type="ORF">KC01_LOCUS2131</name>
</gene>
<evidence type="ECO:0000313" key="2">
    <source>
        <dbReference type="EMBL" id="CAL1569744.1"/>
    </source>
</evidence>
<reference evidence="2 3" key="1">
    <citation type="submission" date="2024-04" db="EMBL/GenBank/DDBJ databases">
        <authorList>
            <person name="Waldvogel A.-M."/>
            <person name="Schoenle A."/>
        </authorList>
    </citation>
    <scope>NUCLEOTIDE SEQUENCE [LARGE SCALE GENOMIC DNA]</scope>
</reference>
<dbReference type="SMART" id="SM00409">
    <property type="entry name" value="IG"/>
    <property type="match status" value="1"/>
</dbReference>
<dbReference type="InterPro" id="IPR036179">
    <property type="entry name" value="Ig-like_dom_sf"/>
</dbReference>
<dbReference type="SMART" id="SM00408">
    <property type="entry name" value="IGc2"/>
    <property type="match status" value="1"/>
</dbReference>
<dbReference type="EMBL" id="OZ035823">
    <property type="protein sequence ID" value="CAL1569744.1"/>
    <property type="molecule type" value="Genomic_DNA"/>
</dbReference>
<feature type="domain" description="Ig-like" evidence="1">
    <location>
        <begin position="20"/>
        <end position="71"/>
    </location>
</feature>
<protein>
    <recommendedName>
        <fullName evidence="1">Ig-like domain-containing protein</fullName>
    </recommendedName>
</protein>
<dbReference type="PROSITE" id="PS50835">
    <property type="entry name" value="IG_LIKE"/>
    <property type="match status" value="1"/>
</dbReference>
<dbReference type="InterPro" id="IPR013783">
    <property type="entry name" value="Ig-like_fold"/>
</dbReference>